<organism evidence="5 6">
    <name type="scientific">Cytospora chrysosperma</name>
    <name type="common">Cytospora canker fungus</name>
    <name type="synonym">Sphaeria chrysosperma</name>
    <dbReference type="NCBI Taxonomy" id="252740"/>
    <lineage>
        <taxon>Eukaryota</taxon>
        <taxon>Fungi</taxon>
        <taxon>Dikarya</taxon>
        <taxon>Ascomycota</taxon>
        <taxon>Pezizomycotina</taxon>
        <taxon>Sordariomycetes</taxon>
        <taxon>Sordariomycetidae</taxon>
        <taxon>Diaporthales</taxon>
        <taxon>Cytosporaceae</taxon>
        <taxon>Cytospora</taxon>
    </lineage>
</organism>
<dbReference type="Gene3D" id="3.90.180.10">
    <property type="entry name" value="Medium-chain alcohol dehydrogenases, catalytic domain"/>
    <property type="match status" value="1"/>
</dbReference>
<dbReference type="Pfam" id="PF16884">
    <property type="entry name" value="ADH_N_2"/>
    <property type="match status" value="1"/>
</dbReference>
<sequence>MSTPNKTFIFKKVPNGLPVVGQDLVTEERSINLDTPPQGGLVVKNLVASFDPYMRGRMREADKKSYVGPFALDGPVANSCAARVLKSDNPDFKEGDLVVAHADIAEYSYVPKEIIAGGKCQKIHNPYNLDLALFVGQLGMPGLTAYSSLYKIGQPKKGETIFISSAAGAVGQVVGQIAKHEGLRVIGSVGSDEKLDFITKELGFDAGTNYKKESAADALKRLAPDGIDIYYENVGGETLDAALAAMNPWGRVVACGMISQYNIKDPSERYGVKNLPFLFTKRLTMEGFIVSDPKFGPVYYKEHQEKMQKWLHEGTFKAKLSVTEGIEKAAEGFVGLLTGENFGKAVLKIADA</sequence>
<comment type="caution">
    <text evidence="5">The sequence shown here is derived from an EMBL/GenBank/DDBJ whole genome shotgun (WGS) entry which is preliminary data.</text>
</comment>
<evidence type="ECO:0000259" key="4">
    <source>
        <dbReference type="SMART" id="SM00829"/>
    </source>
</evidence>
<evidence type="ECO:0000313" key="6">
    <source>
        <dbReference type="Proteomes" id="UP000284375"/>
    </source>
</evidence>
<dbReference type="AlphaFoldDB" id="A0A423VI45"/>
<dbReference type="InterPro" id="IPR041694">
    <property type="entry name" value="ADH_N_2"/>
</dbReference>
<dbReference type="Pfam" id="PF00107">
    <property type="entry name" value="ADH_zinc_N"/>
    <property type="match status" value="1"/>
</dbReference>
<dbReference type="SUPFAM" id="SSF50129">
    <property type="entry name" value="GroES-like"/>
    <property type="match status" value="1"/>
</dbReference>
<evidence type="ECO:0000256" key="2">
    <source>
        <dbReference type="ARBA" id="ARBA00069006"/>
    </source>
</evidence>
<name>A0A423VI45_CYTCH</name>
<accession>A0A423VI45</accession>
<gene>
    <name evidence="5" type="ORF">VSDG_08284</name>
</gene>
<dbReference type="Gene3D" id="3.40.50.720">
    <property type="entry name" value="NAD(P)-binding Rossmann-like Domain"/>
    <property type="match status" value="1"/>
</dbReference>
<reference evidence="5 6" key="1">
    <citation type="submission" date="2015-09" db="EMBL/GenBank/DDBJ databases">
        <title>Host preference determinants of Valsa canker pathogens revealed by comparative genomics.</title>
        <authorList>
            <person name="Yin Z."/>
            <person name="Huang L."/>
        </authorList>
    </citation>
    <scope>NUCLEOTIDE SEQUENCE [LARGE SCALE GENOMIC DNA]</scope>
    <source>
        <strain evidence="5 6">YSFL</strain>
    </source>
</reference>
<dbReference type="InterPro" id="IPR036291">
    <property type="entry name" value="NAD(P)-bd_dom_sf"/>
</dbReference>
<feature type="domain" description="Enoyl reductase (ER)" evidence="4">
    <location>
        <begin position="21"/>
        <end position="347"/>
    </location>
</feature>
<dbReference type="Proteomes" id="UP000284375">
    <property type="component" value="Unassembled WGS sequence"/>
</dbReference>
<dbReference type="SMART" id="SM00829">
    <property type="entry name" value="PKS_ER"/>
    <property type="match status" value="1"/>
</dbReference>
<dbReference type="InterPro" id="IPR020843">
    <property type="entry name" value="ER"/>
</dbReference>
<proteinExistence type="predicted"/>
<keyword evidence="1" id="KW-0560">Oxidoreductase</keyword>
<dbReference type="FunFam" id="3.40.50.720:FF:000121">
    <property type="entry name" value="Prostaglandin reductase 2"/>
    <property type="match status" value="1"/>
</dbReference>
<evidence type="ECO:0000313" key="5">
    <source>
        <dbReference type="EMBL" id="ROV90686.1"/>
    </source>
</evidence>
<evidence type="ECO:0000256" key="3">
    <source>
        <dbReference type="ARBA" id="ARBA00083301"/>
    </source>
</evidence>
<dbReference type="PANTHER" id="PTHR43205">
    <property type="entry name" value="PROSTAGLANDIN REDUCTASE"/>
    <property type="match status" value="1"/>
</dbReference>
<dbReference type="SUPFAM" id="SSF51735">
    <property type="entry name" value="NAD(P)-binding Rossmann-fold domains"/>
    <property type="match status" value="1"/>
</dbReference>
<evidence type="ECO:0000256" key="1">
    <source>
        <dbReference type="ARBA" id="ARBA00023002"/>
    </source>
</evidence>
<dbReference type="OrthoDB" id="809632at2759"/>
<dbReference type="InterPro" id="IPR013149">
    <property type="entry name" value="ADH-like_C"/>
</dbReference>
<dbReference type="EMBL" id="LJZO01000048">
    <property type="protein sequence ID" value="ROV90686.1"/>
    <property type="molecule type" value="Genomic_DNA"/>
</dbReference>
<dbReference type="InterPro" id="IPR011032">
    <property type="entry name" value="GroES-like_sf"/>
</dbReference>
<dbReference type="InterPro" id="IPR045010">
    <property type="entry name" value="MDR_fam"/>
</dbReference>
<dbReference type="GO" id="GO:0016628">
    <property type="term" value="F:oxidoreductase activity, acting on the CH-CH group of donors, NAD or NADP as acceptor"/>
    <property type="evidence" value="ECO:0007669"/>
    <property type="project" value="InterPro"/>
</dbReference>
<protein>
    <recommendedName>
        <fullName evidence="2">Dehydrogenase FUB6</fullName>
    </recommendedName>
    <alternativeName>
        <fullName evidence="3">Fusaric acid biosynthesis protein 6</fullName>
    </alternativeName>
</protein>
<dbReference type="CDD" id="cd05288">
    <property type="entry name" value="PGDH"/>
    <property type="match status" value="1"/>
</dbReference>
<dbReference type="PANTHER" id="PTHR43205:SF7">
    <property type="entry name" value="PROSTAGLANDIN REDUCTASE 1"/>
    <property type="match status" value="1"/>
</dbReference>
<keyword evidence="6" id="KW-1185">Reference proteome</keyword>